<protein>
    <submittedName>
        <fullName evidence="2">Uncharacterized protein YpmS</fullName>
    </submittedName>
</protein>
<proteinExistence type="predicted"/>
<keyword evidence="1" id="KW-0472">Membrane</keyword>
<feature type="transmembrane region" description="Helical" evidence="1">
    <location>
        <begin position="73"/>
        <end position="93"/>
    </location>
</feature>
<keyword evidence="3" id="KW-1185">Reference proteome</keyword>
<keyword evidence="1" id="KW-1133">Transmembrane helix</keyword>
<gene>
    <name evidence="2" type="ORF">J2S77_001781</name>
</gene>
<accession>A0ABT9VG75</accession>
<evidence type="ECO:0000313" key="3">
    <source>
        <dbReference type="Proteomes" id="UP001224359"/>
    </source>
</evidence>
<evidence type="ECO:0000256" key="1">
    <source>
        <dbReference type="SAM" id="Phobius"/>
    </source>
</evidence>
<comment type="caution">
    <text evidence="2">The sequence shown here is derived from an EMBL/GenBank/DDBJ whole genome shotgun (WGS) entry which is preliminary data.</text>
</comment>
<sequence length="94" mass="10883">MAARKGKWRMLWITLLLLAVLFVIALVMTLQVAKQQNREIESREQRGVTAEDEIQQSQQYETESLRKNIPNLIKIYIGLFVIVLGFIVTILIIL</sequence>
<dbReference type="EMBL" id="JAUSTQ010000006">
    <property type="protein sequence ID" value="MDQ0159795.1"/>
    <property type="molecule type" value="Genomic_DNA"/>
</dbReference>
<reference evidence="2 3" key="1">
    <citation type="submission" date="2023-07" db="EMBL/GenBank/DDBJ databases">
        <title>Genomic Encyclopedia of Type Strains, Phase IV (KMG-IV): sequencing the most valuable type-strain genomes for metagenomic binning, comparative biology and taxonomic classification.</title>
        <authorList>
            <person name="Goeker M."/>
        </authorList>
    </citation>
    <scope>NUCLEOTIDE SEQUENCE [LARGE SCALE GENOMIC DNA]</scope>
    <source>
        <strain evidence="2 3">DSM 16460</strain>
    </source>
</reference>
<organism evidence="2 3">
    <name type="scientific">Alkalibacillus salilacus</name>
    <dbReference type="NCBI Taxonomy" id="284582"/>
    <lineage>
        <taxon>Bacteria</taxon>
        <taxon>Bacillati</taxon>
        <taxon>Bacillota</taxon>
        <taxon>Bacilli</taxon>
        <taxon>Bacillales</taxon>
        <taxon>Bacillaceae</taxon>
        <taxon>Alkalibacillus</taxon>
    </lineage>
</organism>
<evidence type="ECO:0000313" key="2">
    <source>
        <dbReference type="EMBL" id="MDQ0159795.1"/>
    </source>
</evidence>
<name>A0ABT9VG75_9BACI</name>
<dbReference type="Proteomes" id="UP001224359">
    <property type="component" value="Unassembled WGS sequence"/>
</dbReference>
<keyword evidence="1" id="KW-0812">Transmembrane</keyword>